<dbReference type="WBParaSite" id="GPUH_0002023001-mRNA-1">
    <property type="protein sequence ID" value="GPUH_0002023001-mRNA-1"/>
    <property type="gene ID" value="GPUH_0002023001"/>
</dbReference>
<dbReference type="InterPro" id="IPR003386">
    <property type="entry name" value="LACT/PDAT_acylTrfase"/>
</dbReference>
<dbReference type="GO" id="GO:0008374">
    <property type="term" value="F:O-acyltransferase activity"/>
    <property type="evidence" value="ECO:0007669"/>
    <property type="project" value="InterPro"/>
</dbReference>
<dbReference type="Proteomes" id="UP000271098">
    <property type="component" value="Unassembled WGS sequence"/>
</dbReference>
<reference evidence="1 2" key="2">
    <citation type="submission" date="2018-11" db="EMBL/GenBank/DDBJ databases">
        <authorList>
            <consortium name="Pathogen Informatics"/>
        </authorList>
    </citation>
    <scope>NUCLEOTIDE SEQUENCE [LARGE SCALE GENOMIC DNA]</scope>
</reference>
<name>A0A183EGW4_9BILA</name>
<dbReference type="Pfam" id="PF02450">
    <property type="entry name" value="LCAT"/>
    <property type="match status" value="1"/>
</dbReference>
<evidence type="ECO:0000313" key="2">
    <source>
        <dbReference type="Proteomes" id="UP000271098"/>
    </source>
</evidence>
<reference evidence="3" key="1">
    <citation type="submission" date="2016-06" db="UniProtKB">
        <authorList>
            <consortium name="WormBaseParasite"/>
        </authorList>
    </citation>
    <scope>IDENTIFICATION</scope>
</reference>
<sequence length="102" mass="11726">MGKEWKLTRALQVHCMYGYGLETPETFEWSKIWFPDYQPTTYYGDGDGSVNRRSLEACRKWIGNNGGKQVKLYALERAEHMDILQHKDVIALIKSLAAGEKS</sequence>
<dbReference type="InterPro" id="IPR029058">
    <property type="entry name" value="AB_hydrolase_fold"/>
</dbReference>
<evidence type="ECO:0000313" key="1">
    <source>
        <dbReference type="EMBL" id="VDN35536.1"/>
    </source>
</evidence>
<protein>
    <submittedName>
        <fullName evidence="3">Thioesterase domain-containing protein</fullName>
    </submittedName>
</protein>
<dbReference type="OrthoDB" id="190846at2759"/>
<dbReference type="PANTHER" id="PTHR11440">
    <property type="entry name" value="LECITHIN-CHOLESTEROL ACYLTRANSFERASE-RELATED"/>
    <property type="match status" value="1"/>
</dbReference>
<proteinExistence type="predicted"/>
<evidence type="ECO:0000313" key="3">
    <source>
        <dbReference type="WBParaSite" id="GPUH_0002023001-mRNA-1"/>
    </source>
</evidence>
<dbReference type="GO" id="GO:0006629">
    <property type="term" value="P:lipid metabolic process"/>
    <property type="evidence" value="ECO:0007669"/>
    <property type="project" value="InterPro"/>
</dbReference>
<dbReference type="EMBL" id="UYRT01089977">
    <property type="protein sequence ID" value="VDN35536.1"/>
    <property type="molecule type" value="Genomic_DNA"/>
</dbReference>
<dbReference type="Gene3D" id="3.40.50.1820">
    <property type="entry name" value="alpha/beta hydrolase"/>
    <property type="match status" value="1"/>
</dbReference>
<keyword evidence="2" id="KW-1185">Reference proteome</keyword>
<organism evidence="3">
    <name type="scientific">Gongylonema pulchrum</name>
    <dbReference type="NCBI Taxonomy" id="637853"/>
    <lineage>
        <taxon>Eukaryota</taxon>
        <taxon>Metazoa</taxon>
        <taxon>Ecdysozoa</taxon>
        <taxon>Nematoda</taxon>
        <taxon>Chromadorea</taxon>
        <taxon>Rhabditida</taxon>
        <taxon>Spirurina</taxon>
        <taxon>Spiruromorpha</taxon>
        <taxon>Spiruroidea</taxon>
        <taxon>Gongylonematidae</taxon>
        <taxon>Gongylonema</taxon>
    </lineage>
</organism>
<accession>A0A183EGW4</accession>
<dbReference type="AlphaFoldDB" id="A0A183EGW4"/>
<gene>
    <name evidence="1" type="ORF">GPUH_LOCUS20205</name>
</gene>